<evidence type="ECO:0000256" key="7">
    <source>
        <dbReference type="ARBA" id="ARBA00022692"/>
    </source>
</evidence>
<dbReference type="GO" id="GO:0005886">
    <property type="term" value="C:plasma membrane"/>
    <property type="evidence" value="ECO:0007669"/>
    <property type="project" value="UniProtKB-SubCell"/>
</dbReference>
<proteinExistence type="predicted"/>
<keyword evidence="7 13" id="KW-0812">Transmembrane</keyword>
<evidence type="ECO:0000256" key="9">
    <source>
        <dbReference type="ARBA" id="ARBA00022989"/>
    </source>
</evidence>
<evidence type="ECO:0000256" key="1">
    <source>
        <dbReference type="ARBA" id="ARBA00004651"/>
    </source>
</evidence>
<evidence type="ECO:0000256" key="3">
    <source>
        <dbReference type="ARBA" id="ARBA00022475"/>
    </source>
</evidence>
<feature type="transmembrane region" description="Helical" evidence="13">
    <location>
        <begin position="291"/>
        <end position="312"/>
    </location>
</feature>
<feature type="transmembrane region" description="Helical" evidence="13">
    <location>
        <begin position="358"/>
        <end position="383"/>
    </location>
</feature>
<dbReference type="Gene3D" id="3.30.1360.60">
    <property type="entry name" value="Glucose permease domain IIB"/>
    <property type="match status" value="1"/>
</dbReference>
<protein>
    <submittedName>
        <fullName evidence="16">PTS beta-glucoside transporter subunit EIIBCA</fullName>
    </submittedName>
</protein>
<dbReference type="InterPro" id="IPR013013">
    <property type="entry name" value="PTS_EIIC_1"/>
</dbReference>
<accession>A0A6I5MYS8</accession>
<dbReference type="InterPro" id="IPR001996">
    <property type="entry name" value="PTS_IIB_1"/>
</dbReference>
<dbReference type="InterPro" id="IPR018113">
    <property type="entry name" value="PTrfase_EIIB_Cys"/>
</dbReference>
<feature type="transmembrane region" description="Helical" evidence="13">
    <location>
        <begin position="403"/>
        <end position="423"/>
    </location>
</feature>
<dbReference type="SUPFAM" id="SSF55604">
    <property type="entry name" value="Glucose permease domain IIB"/>
    <property type="match status" value="1"/>
</dbReference>
<name>A0A6I5MYS8_9BIFI</name>
<dbReference type="PROSITE" id="PS01035">
    <property type="entry name" value="PTS_EIIB_TYPE_1_CYS"/>
    <property type="match status" value="1"/>
</dbReference>
<feature type="transmembrane region" description="Helical" evidence="13">
    <location>
        <begin position="324"/>
        <end position="352"/>
    </location>
</feature>
<sequence length="542" mass="56828">MKYEQLCQGIIAGVGGADNIDNVTHCVTRLRFKLRDESRVDKDALSALDGVLTVIQTGGQCQVVVGTAVNEVFDELCTIAGLTDKGENPVAVATSTDSTGAVASDAAAGTAAAASGIGTPDANGATGEQGTREKPTGGFAERFRRHGGKDAGKKEGKKKVGPISRFLIVMTGIFNPLLGMLMAMGMVKALLVLLTTVCHVIDTNSGTYIVLYAIGDAMFYFFPILVGWTAAKQFGLKEVYGLVIGAILTYPTITALSTGDALFTVFSGSIFESQVYTSFLGIPVILPSAGYTNSVIPAIVVVWVASYIYKFLQKHLPPMMRTFFTPFLTLIIAVPLGFLVFGPLAIVVQGILTSIIKFVIGINSGLAGFLIGGLWTLLVMFGLHMPVIMMFQLDIVAQGFDKINPLIFAGALSNMGACLGVFLRTKDPKERAIALPAMLSAFFGISEPTLYGVLVPRKKLFISTLVCSGIGGAIAGFGGATLWNMSTSGPLGLPGFISPNGIDSGFVALCIGAVVAFVAAAVCGFIFGGQKEDSAIEFKGLD</sequence>
<feature type="transmembrane region" description="Helical" evidence="13">
    <location>
        <begin position="435"/>
        <end position="454"/>
    </location>
</feature>
<keyword evidence="8" id="KW-0418">Kinase</keyword>
<dbReference type="InterPro" id="IPR050558">
    <property type="entry name" value="PTS_Sugar-Specific_Components"/>
</dbReference>
<dbReference type="Proteomes" id="UP000469292">
    <property type="component" value="Unassembled WGS sequence"/>
</dbReference>
<evidence type="ECO:0000256" key="13">
    <source>
        <dbReference type="SAM" id="Phobius"/>
    </source>
</evidence>
<dbReference type="PANTHER" id="PTHR30175:SF1">
    <property type="entry name" value="PTS SYSTEM ARBUTIN-, CELLOBIOSE-, AND SALICIN-SPECIFIC EIIBC COMPONENT-RELATED"/>
    <property type="match status" value="1"/>
</dbReference>
<dbReference type="GO" id="GO:0090589">
    <property type="term" value="F:protein-phosphocysteine-trehalose phosphotransferase system transporter activity"/>
    <property type="evidence" value="ECO:0007669"/>
    <property type="project" value="TreeGrafter"/>
</dbReference>
<evidence type="ECO:0000256" key="4">
    <source>
        <dbReference type="ARBA" id="ARBA00022597"/>
    </source>
</evidence>
<feature type="transmembrane region" description="Helical" evidence="13">
    <location>
        <begin position="207"/>
        <end position="228"/>
    </location>
</feature>
<keyword evidence="10 13" id="KW-0472">Membrane</keyword>
<evidence type="ECO:0000256" key="2">
    <source>
        <dbReference type="ARBA" id="ARBA00022448"/>
    </source>
</evidence>
<feature type="domain" description="PTS EIIC type-1" evidence="15">
    <location>
        <begin position="168"/>
        <end position="542"/>
    </location>
</feature>
<keyword evidence="2" id="KW-0813">Transport</keyword>
<evidence type="ECO:0000256" key="5">
    <source>
        <dbReference type="ARBA" id="ARBA00022679"/>
    </source>
</evidence>
<keyword evidence="5" id="KW-0808">Transferase</keyword>
<comment type="caution">
    <text evidence="16">The sequence shown here is derived from an EMBL/GenBank/DDBJ whole genome shotgun (WGS) entry which is preliminary data.</text>
</comment>
<feature type="transmembrane region" description="Helical" evidence="13">
    <location>
        <begin position="461"/>
        <end position="485"/>
    </location>
</feature>
<dbReference type="PROSITE" id="PS51098">
    <property type="entry name" value="PTS_EIIB_TYPE_1"/>
    <property type="match status" value="1"/>
</dbReference>
<dbReference type="PANTHER" id="PTHR30175">
    <property type="entry name" value="PHOSPHOTRANSFERASE SYSTEM TRANSPORT PROTEIN"/>
    <property type="match status" value="1"/>
</dbReference>
<comment type="subcellular location">
    <subcellularLocation>
        <location evidence="1">Cell membrane</location>
        <topology evidence="1">Multi-pass membrane protein</topology>
    </subcellularLocation>
</comment>
<dbReference type="CDD" id="cd00212">
    <property type="entry name" value="PTS_IIB_glc"/>
    <property type="match status" value="1"/>
</dbReference>
<dbReference type="PROSITE" id="PS51103">
    <property type="entry name" value="PTS_EIIC_TYPE_1"/>
    <property type="match status" value="1"/>
</dbReference>
<dbReference type="GO" id="GO:0015771">
    <property type="term" value="P:trehalose transport"/>
    <property type="evidence" value="ECO:0007669"/>
    <property type="project" value="TreeGrafter"/>
</dbReference>
<dbReference type="InterPro" id="IPR003352">
    <property type="entry name" value="PTS_EIIC"/>
</dbReference>
<evidence type="ECO:0000256" key="12">
    <source>
        <dbReference type="SAM" id="MobiDB-lite"/>
    </source>
</evidence>
<feature type="region of interest" description="Disordered" evidence="12">
    <location>
        <begin position="114"/>
        <end position="157"/>
    </location>
</feature>
<keyword evidence="9 13" id="KW-1133">Transmembrane helix</keyword>
<keyword evidence="4" id="KW-0762">Sugar transport</keyword>
<gene>
    <name evidence="16" type="ORF">F6S87_01690</name>
</gene>
<dbReference type="FunFam" id="3.30.1360.60:FF:000001">
    <property type="entry name" value="PTS system glucose-specific IIBC component PtsG"/>
    <property type="match status" value="1"/>
</dbReference>
<evidence type="ECO:0000259" key="15">
    <source>
        <dbReference type="PROSITE" id="PS51103"/>
    </source>
</evidence>
<evidence type="ECO:0000256" key="8">
    <source>
        <dbReference type="ARBA" id="ARBA00022777"/>
    </source>
</evidence>
<dbReference type="AlphaFoldDB" id="A0A6I5MYS8"/>
<dbReference type="EMBL" id="VYSG01000001">
    <property type="protein sequence ID" value="NEG69356.1"/>
    <property type="molecule type" value="Genomic_DNA"/>
</dbReference>
<feature type="transmembrane region" description="Helical" evidence="13">
    <location>
        <begin position="166"/>
        <end position="187"/>
    </location>
</feature>
<evidence type="ECO:0000256" key="6">
    <source>
        <dbReference type="ARBA" id="ARBA00022683"/>
    </source>
</evidence>
<keyword evidence="6" id="KW-0598">Phosphotransferase system</keyword>
<dbReference type="GO" id="GO:0009401">
    <property type="term" value="P:phosphoenolpyruvate-dependent sugar phosphotransferase system"/>
    <property type="evidence" value="ECO:0007669"/>
    <property type="project" value="UniProtKB-KW"/>
</dbReference>
<evidence type="ECO:0000313" key="16">
    <source>
        <dbReference type="EMBL" id="NEG69356.1"/>
    </source>
</evidence>
<feature type="transmembrane region" description="Helical" evidence="13">
    <location>
        <begin position="505"/>
        <end position="527"/>
    </location>
</feature>
<evidence type="ECO:0000256" key="11">
    <source>
        <dbReference type="PROSITE-ProRule" id="PRU00421"/>
    </source>
</evidence>
<organism evidence="16 17">
    <name type="scientific">Bifidobacterium choloepi</name>
    <dbReference type="NCBI Taxonomy" id="2614131"/>
    <lineage>
        <taxon>Bacteria</taxon>
        <taxon>Bacillati</taxon>
        <taxon>Actinomycetota</taxon>
        <taxon>Actinomycetes</taxon>
        <taxon>Bifidobacteriales</taxon>
        <taxon>Bifidobacteriaceae</taxon>
        <taxon>Bifidobacterium</taxon>
    </lineage>
</organism>
<dbReference type="GO" id="GO:0008982">
    <property type="term" value="F:protein-N(PI)-phosphohistidine-sugar phosphotransferase activity"/>
    <property type="evidence" value="ECO:0007669"/>
    <property type="project" value="InterPro"/>
</dbReference>
<dbReference type="InterPro" id="IPR036878">
    <property type="entry name" value="Glu_permease_IIB"/>
</dbReference>
<dbReference type="Pfam" id="PF02378">
    <property type="entry name" value="PTS_EIIC"/>
    <property type="match status" value="1"/>
</dbReference>
<dbReference type="RefSeq" id="WP_163226937.1">
    <property type="nucleotide sequence ID" value="NZ_VYSG01000001.1"/>
</dbReference>
<feature type="active site" description="Phosphocysteine intermediate; for EIIB activity" evidence="11">
    <location>
        <position position="26"/>
    </location>
</feature>
<feature type="transmembrane region" description="Helical" evidence="13">
    <location>
        <begin position="240"/>
        <end position="271"/>
    </location>
</feature>
<evidence type="ECO:0000259" key="14">
    <source>
        <dbReference type="PROSITE" id="PS51098"/>
    </source>
</evidence>
<reference evidence="16 17" key="1">
    <citation type="submission" date="2019-09" db="EMBL/GenBank/DDBJ databases">
        <title>Phylogenetic characterization of a novel taxon of the genus Bifidobacterium: Bifidobacterium choloepi sp. nov.</title>
        <authorList>
            <person name="Modesto M."/>
            <person name="Satti M."/>
        </authorList>
    </citation>
    <scope>NUCLEOTIDE SEQUENCE [LARGE SCALE GENOMIC DNA]</scope>
    <source>
        <strain evidence="16 17">BRDM6</strain>
    </source>
</reference>
<dbReference type="GO" id="GO:0016301">
    <property type="term" value="F:kinase activity"/>
    <property type="evidence" value="ECO:0007669"/>
    <property type="project" value="UniProtKB-KW"/>
</dbReference>
<evidence type="ECO:0000313" key="17">
    <source>
        <dbReference type="Proteomes" id="UP000469292"/>
    </source>
</evidence>
<keyword evidence="3" id="KW-1003">Cell membrane</keyword>
<dbReference type="Pfam" id="PF00367">
    <property type="entry name" value="PTS_EIIB"/>
    <property type="match status" value="1"/>
</dbReference>
<keyword evidence="17" id="KW-1185">Reference proteome</keyword>
<evidence type="ECO:0000256" key="10">
    <source>
        <dbReference type="ARBA" id="ARBA00023136"/>
    </source>
</evidence>
<feature type="domain" description="PTS EIIB type-1" evidence="14">
    <location>
        <begin position="4"/>
        <end position="86"/>
    </location>
</feature>